<evidence type="ECO:0000313" key="2">
    <source>
        <dbReference type="Proteomes" id="UP001221924"/>
    </source>
</evidence>
<name>A0AAW6MCW1_9BACE</name>
<dbReference type="EMBL" id="JARFID010000776">
    <property type="protein sequence ID" value="MDE8698142.1"/>
    <property type="molecule type" value="Genomic_DNA"/>
</dbReference>
<accession>A0AAW6MCW1</accession>
<gene>
    <name evidence="1" type="ORF">PZH42_29635</name>
</gene>
<sequence length="60" mass="6704">MPMQTRAITEYISDSSFLHARLRARSIPSWPFNWKGVDVVAIYLAAIETTKVHGQGLSGK</sequence>
<organism evidence="1 2">
    <name type="scientific">Bacteroides cellulosilyticus</name>
    <dbReference type="NCBI Taxonomy" id="246787"/>
    <lineage>
        <taxon>Bacteria</taxon>
        <taxon>Pseudomonadati</taxon>
        <taxon>Bacteroidota</taxon>
        <taxon>Bacteroidia</taxon>
        <taxon>Bacteroidales</taxon>
        <taxon>Bacteroidaceae</taxon>
        <taxon>Bacteroides</taxon>
    </lineage>
</organism>
<proteinExistence type="predicted"/>
<dbReference type="AlphaFoldDB" id="A0AAW6MCW1"/>
<reference evidence="1" key="1">
    <citation type="submission" date="2023-03" db="EMBL/GenBank/DDBJ databases">
        <title>DFI Biobank Strains.</title>
        <authorList>
            <person name="Mostad J."/>
            <person name="Paddock L."/>
            <person name="Medina S."/>
            <person name="Waligurski E."/>
            <person name="Barat B."/>
            <person name="Smith R."/>
            <person name="Burgo V."/>
            <person name="Metcalfe C."/>
            <person name="Woodson C."/>
            <person name="Sundararajan A."/>
            <person name="Ramaswamy R."/>
            <person name="Lin H."/>
            <person name="Pamer E.G."/>
        </authorList>
    </citation>
    <scope>NUCLEOTIDE SEQUENCE</scope>
    <source>
        <strain evidence="1">DFI.9.5</strain>
    </source>
</reference>
<dbReference type="Proteomes" id="UP001221924">
    <property type="component" value="Unassembled WGS sequence"/>
</dbReference>
<comment type="caution">
    <text evidence="1">The sequence shown here is derived from an EMBL/GenBank/DDBJ whole genome shotgun (WGS) entry which is preliminary data.</text>
</comment>
<protein>
    <submittedName>
        <fullName evidence="1">Uncharacterized protein</fullName>
    </submittedName>
</protein>
<dbReference type="RefSeq" id="WP_275203101.1">
    <property type="nucleotide sequence ID" value="NZ_JARFID010000776.1"/>
</dbReference>
<evidence type="ECO:0000313" key="1">
    <source>
        <dbReference type="EMBL" id="MDE8698142.1"/>
    </source>
</evidence>
<feature type="non-terminal residue" evidence="1">
    <location>
        <position position="60"/>
    </location>
</feature>